<feature type="compositionally biased region" description="Basic and acidic residues" evidence="2">
    <location>
        <begin position="595"/>
        <end position="616"/>
    </location>
</feature>
<dbReference type="InterPro" id="IPR042239">
    <property type="entry name" value="Nop_C"/>
</dbReference>
<dbReference type="GO" id="GO:0030515">
    <property type="term" value="F:snoRNA binding"/>
    <property type="evidence" value="ECO:0007669"/>
    <property type="project" value="InterPro"/>
</dbReference>
<sequence>MGTVQHFILFEHITGFGLFRVKEFDEITRNFRAHVNAFIKPIAFVHFKSVQEAVENVQSVVDGNLSDLLKQFLRRNVPVTDCVLGVSDETLGKSILACNFGFECIWLGSVREVLRVIRQNFTRLTRSLITQPGAAFFLSSNNEKSKPSTSADEIAPGKIAESRARVVVGLARARLQLGIGQHLADTGIVKVLTLIDELDTHLTQSASRLRACYSVHFPEVCRPHFGKQLCLDDMKLLQLIANHPLRCNIVSNFSVGSFTCLNDDQLASLVAAAAQDSIGADLGEEDCENLQKYAQRLLQMNQIKQRHIDSLLRRITNLCPNLHALLHRTLHPFDDQKDETNNSKGDDELSACLVAARLIANAGSFNRLASMPSTRILSLGASKALFRKGGAVVATSTGLLSNASKSLADPNSPNVDNSQVVSNNLSAAQLKLLSANRVQRDTVRRRAARLLAAKSTLACRADCFRQHNPVLKQQDSDSANSNISVIEDERLKAGAYGSYLGKTVQDHLRIWAETNGIHKDRTEEQIKAQRERRKKYRKLKHKAWLARKLSKCSTEKSNDATNRIESMDVDVESTTTTTTTKSVNVVQPAGTSTKTPEKEDHSEPSDGDWPMKESGRLESSSRAPRSPHKKKSVRRTMQQMIPTQC</sequence>
<dbReference type="AlphaFoldDB" id="A0AA85JJP2"/>
<feature type="domain" description="Nop" evidence="3">
    <location>
        <begin position="318"/>
        <end position="488"/>
    </location>
</feature>
<dbReference type="Pfam" id="PF01798">
    <property type="entry name" value="Nop"/>
    <property type="match status" value="2"/>
</dbReference>
<dbReference type="Pfam" id="PF08156">
    <property type="entry name" value="NOP5NT"/>
    <property type="match status" value="1"/>
</dbReference>
<dbReference type="GO" id="GO:0032040">
    <property type="term" value="C:small-subunit processome"/>
    <property type="evidence" value="ECO:0007669"/>
    <property type="project" value="InterPro"/>
</dbReference>
<dbReference type="PROSITE" id="PS51358">
    <property type="entry name" value="NOP"/>
    <property type="match status" value="1"/>
</dbReference>
<protein>
    <recommendedName>
        <fullName evidence="1">Nucleolar protein 56</fullName>
    </recommendedName>
</protein>
<evidence type="ECO:0000256" key="1">
    <source>
        <dbReference type="ARBA" id="ARBA00040742"/>
    </source>
</evidence>
<feature type="compositionally biased region" description="Basic residues" evidence="2">
    <location>
        <begin position="625"/>
        <end position="634"/>
    </location>
</feature>
<dbReference type="PANTHER" id="PTHR10894">
    <property type="entry name" value="NUCLEOLAR PROTEIN 5 NUCLEOLAR PROTEIN NOP5 NOP58"/>
    <property type="match status" value="1"/>
</dbReference>
<evidence type="ECO:0000313" key="5">
    <source>
        <dbReference type="WBParaSite" id="TREG1_25480.1"/>
    </source>
</evidence>
<dbReference type="InterPro" id="IPR036070">
    <property type="entry name" value="Nop_dom_sf"/>
</dbReference>
<name>A0AA85JJP2_TRIRE</name>
<dbReference type="Gene3D" id="1.10.246.90">
    <property type="entry name" value="Nop domain"/>
    <property type="match status" value="1"/>
</dbReference>
<dbReference type="InterPro" id="IPR002687">
    <property type="entry name" value="Nop_dom"/>
</dbReference>
<feature type="compositionally biased region" description="Polar residues" evidence="2">
    <location>
        <begin position="581"/>
        <end position="594"/>
    </location>
</feature>
<organism evidence="4 5">
    <name type="scientific">Trichobilharzia regenti</name>
    <name type="common">Nasal bird schistosome</name>
    <dbReference type="NCBI Taxonomy" id="157069"/>
    <lineage>
        <taxon>Eukaryota</taxon>
        <taxon>Metazoa</taxon>
        <taxon>Spiralia</taxon>
        <taxon>Lophotrochozoa</taxon>
        <taxon>Platyhelminthes</taxon>
        <taxon>Trematoda</taxon>
        <taxon>Digenea</taxon>
        <taxon>Strigeidida</taxon>
        <taxon>Schistosomatoidea</taxon>
        <taxon>Schistosomatidae</taxon>
        <taxon>Trichobilharzia</taxon>
    </lineage>
</organism>
<accession>A0AA85JJP2</accession>
<keyword evidence="4" id="KW-1185">Reference proteome</keyword>
<dbReference type="GO" id="GO:0031428">
    <property type="term" value="C:box C/D methylation guide snoRNP complex"/>
    <property type="evidence" value="ECO:0007669"/>
    <property type="project" value="InterPro"/>
</dbReference>
<proteinExistence type="predicted"/>
<feature type="compositionally biased region" description="Polar residues" evidence="2">
    <location>
        <begin position="635"/>
        <end position="645"/>
    </location>
</feature>
<evidence type="ECO:0000259" key="3">
    <source>
        <dbReference type="PROSITE" id="PS51358"/>
    </source>
</evidence>
<dbReference type="PANTHER" id="PTHR10894:SF0">
    <property type="entry name" value="NUCLEOLAR PROTEIN 56"/>
    <property type="match status" value="1"/>
</dbReference>
<feature type="region of interest" description="Disordered" evidence="2">
    <location>
        <begin position="550"/>
        <end position="645"/>
    </location>
</feature>
<evidence type="ECO:0000256" key="2">
    <source>
        <dbReference type="SAM" id="MobiDB-lite"/>
    </source>
</evidence>
<dbReference type="SUPFAM" id="SSF89124">
    <property type="entry name" value="Nop domain"/>
    <property type="match status" value="1"/>
</dbReference>
<dbReference type="InterPro" id="IPR045056">
    <property type="entry name" value="Nop56/Nop58"/>
</dbReference>
<dbReference type="WBParaSite" id="TREG1_25480.1">
    <property type="protein sequence ID" value="TREG1_25480.1"/>
    <property type="gene ID" value="TREG1_25480"/>
</dbReference>
<dbReference type="InterPro" id="IPR012974">
    <property type="entry name" value="NOP58/56_N"/>
</dbReference>
<dbReference type="Gene3D" id="1.10.287.4070">
    <property type="match status" value="1"/>
</dbReference>
<reference evidence="4" key="1">
    <citation type="submission" date="2022-06" db="EMBL/GenBank/DDBJ databases">
        <authorList>
            <person name="Berger JAMES D."/>
            <person name="Berger JAMES D."/>
        </authorList>
    </citation>
    <scope>NUCLEOTIDE SEQUENCE [LARGE SCALE GENOMIC DNA]</scope>
</reference>
<reference evidence="5" key="2">
    <citation type="submission" date="2023-11" db="UniProtKB">
        <authorList>
            <consortium name="WormBaseParasite"/>
        </authorList>
    </citation>
    <scope>IDENTIFICATION</scope>
</reference>
<evidence type="ECO:0000313" key="4">
    <source>
        <dbReference type="Proteomes" id="UP000050795"/>
    </source>
</evidence>
<dbReference type="Proteomes" id="UP000050795">
    <property type="component" value="Unassembled WGS sequence"/>
</dbReference>